<dbReference type="AlphaFoldDB" id="G1XHZ8"/>
<keyword evidence="2" id="KW-1185">Reference proteome</keyword>
<dbReference type="RefSeq" id="XP_011124110.1">
    <property type="nucleotide sequence ID" value="XM_011125808.1"/>
</dbReference>
<dbReference type="EMBL" id="ADOT01000165">
    <property type="protein sequence ID" value="EGX47229.1"/>
    <property type="molecule type" value="Genomic_DNA"/>
</dbReference>
<dbReference type="GeneID" id="22895091"/>
<organism evidence="1 2">
    <name type="scientific">Arthrobotrys oligospora (strain ATCC 24927 / CBS 115.81 / DSM 1491)</name>
    <name type="common">Nematode-trapping fungus</name>
    <name type="synonym">Didymozoophaga oligospora</name>
    <dbReference type="NCBI Taxonomy" id="756982"/>
    <lineage>
        <taxon>Eukaryota</taxon>
        <taxon>Fungi</taxon>
        <taxon>Dikarya</taxon>
        <taxon>Ascomycota</taxon>
        <taxon>Pezizomycotina</taxon>
        <taxon>Orbiliomycetes</taxon>
        <taxon>Orbiliales</taxon>
        <taxon>Orbiliaceae</taxon>
        <taxon>Orbilia</taxon>
        <taxon>Orbilia oligospora</taxon>
    </lineage>
</organism>
<evidence type="ECO:0000313" key="1">
    <source>
        <dbReference type="EMBL" id="EGX47229.1"/>
    </source>
</evidence>
<name>G1XHZ8_ARTOA</name>
<reference evidence="1 2" key="1">
    <citation type="journal article" date="2011" name="PLoS Pathog.">
        <title>Genomic and proteomic analyses of the fungus Arthrobotrys oligospora provide insights into nematode-trap formation.</title>
        <authorList>
            <person name="Yang J."/>
            <person name="Wang L."/>
            <person name="Ji X."/>
            <person name="Feng Y."/>
            <person name="Li X."/>
            <person name="Zou C."/>
            <person name="Xu J."/>
            <person name="Ren Y."/>
            <person name="Mi Q."/>
            <person name="Wu J."/>
            <person name="Liu S."/>
            <person name="Liu Y."/>
            <person name="Huang X."/>
            <person name="Wang H."/>
            <person name="Niu X."/>
            <person name="Li J."/>
            <person name="Liang L."/>
            <person name="Luo Y."/>
            <person name="Ji K."/>
            <person name="Zhou W."/>
            <person name="Yu Z."/>
            <person name="Li G."/>
            <person name="Liu Y."/>
            <person name="Li L."/>
            <person name="Qiao M."/>
            <person name="Feng L."/>
            <person name="Zhang K.-Q."/>
        </authorList>
    </citation>
    <scope>NUCLEOTIDE SEQUENCE [LARGE SCALE GENOMIC DNA]</scope>
    <source>
        <strain evidence="2">ATCC 24927 / CBS 115.81 / DSM 1491</strain>
    </source>
</reference>
<dbReference type="HOGENOM" id="CLU_900075_0_0_1"/>
<accession>G1XHZ8</accession>
<comment type="caution">
    <text evidence="1">The sequence shown here is derived from an EMBL/GenBank/DDBJ whole genome shotgun (WGS) entry which is preliminary data.</text>
</comment>
<evidence type="ECO:0000313" key="2">
    <source>
        <dbReference type="Proteomes" id="UP000008784"/>
    </source>
</evidence>
<gene>
    <name evidence="1" type="ORF">AOL_s00091g50</name>
</gene>
<sequence>MNSRQRSHLERQEIAAALGLSALRFTETPIQTPFSVLDCFLATLNDKGVQFQSEKDRNSRTRTDNQDLGHLSAHKQQLDKEIRELTFTATCFLKLPTEITLRNFFLSFKTLLLSISQHPKAIPDVSPWKTSIDVLRRCILSPQGLALCYEIPEVHRFVLLGLESTILLLGRRCKNMTKDEIIQVQASMSFSIGALRQLSDDLLALWHEFRLYNSNARFLAGGQALDDTRPGGEMTLDMDNNFPSANTGCVCVAGRDLLILDIGRPASAAVSPRHTSELDGRQDATIENSKESWNFQVGTNEPSRYKFVC</sequence>
<protein>
    <submittedName>
        <fullName evidence="1">Uncharacterized protein</fullName>
    </submittedName>
</protein>
<dbReference type="InParanoid" id="G1XHZ8"/>
<dbReference type="Proteomes" id="UP000008784">
    <property type="component" value="Unassembled WGS sequence"/>
</dbReference>
<proteinExistence type="predicted"/>